<comment type="caution">
    <text evidence="4">The sequence shown here is derived from an EMBL/GenBank/DDBJ whole genome shotgun (WGS) entry which is preliminary data.</text>
</comment>
<dbReference type="Pfam" id="PF04082">
    <property type="entry name" value="Fungal_trans"/>
    <property type="match status" value="1"/>
</dbReference>
<dbReference type="InterPro" id="IPR050987">
    <property type="entry name" value="AtrR-like"/>
</dbReference>
<dbReference type="PROSITE" id="PS50048">
    <property type="entry name" value="ZN2_CY6_FUNGAL_2"/>
    <property type="match status" value="1"/>
</dbReference>
<protein>
    <recommendedName>
        <fullName evidence="3">Zn(2)-C6 fungal-type domain-containing protein</fullName>
    </recommendedName>
</protein>
<evidence type="ECO:0000256" key="1">
    <source>
        <dbReference type="ARBA" id="ARBA00022723"/>
    </source>
</evidence>
<dbReference type="InterPro" id="IPR007219">
    <property type="entry name" value="XnlR_reg_dom"/>
</dbReference>
<dbReference type="InterPro" id="IPR001138">
    <property type="entry name" value="Zn2Cys6_DnaBD"/>
</dbReference>
<dbReference type="InterPro" id="IPR036864">
    <property type="entry name" value="Zn2-C6_fun-type_DNA-bd_sf"/>
</dbReference>
<gene>
    <name evidence="4" type="ORF">HPODL_01750</name>
</gene>
<keyword evidence="2" id="KW-0539">Nucleus</keyword>
<dbReference type="SUPFAM" id="SSF57701">
    <property type="entry name" value="Zn2/Cys6 DNA-binding domain"/>
    <property type="match status" value="1"/>
</dbReference>
<dbReference type="STRING" id="871575.W1QB92"/>
<dbReference type="Pfam" id="PF00172">
    <property type="entry name" value="Zn_clus"/>
    <property type="match status" value="1"/>
</dbReference>
<evidence type="ECO:0000259" key="3">
    <source>
        <dbReference type="PROSITE" id="PS50048"/>
    </source>
</evidence>
<dbReference type="SMART" id="SM00066">
    <property type="entry name" value="GAL4"/>
    <property type="match status" value="1"/>
</dbReference>
<dbReference type="Proteomes" id="UP000008673">
    <property type="component" value="Unassembled WGS sequence"/>
</dbReference>
<dbReference type="HOGENOM" id="CLU_006926_4_1_1"/>
<dbReference type="Gene3D" id="4.10.240.10">
    <property type="entry name" value="Zn(2)-C6 fungal-type DNA-binding domain"/>
    <property type="match status" value="1"/>
</dbReference>
<dbReference type="AlphaFoldDB" id="W1QB92"/>
<dbReference type="EMBL" id="AEOI02000009">
    <property type="protein sequence ID" value="ESW97659.1"/>
    <property type="molecule type" value="Genomic_DNA"/>
</dbReference>
<proteinExistence type="predicted"/>
<organism evidence="4 5">
    <name type="scientific">Ogataea parapolymorpha (strain ATCC 26012 / BCRC 20466 / JCM 22074 / NRRL Y-7560 / DL-1)</name>
    <name type="common">Yeast</name>
    <name type="synonym">Hansenula polymorpha</name>
    <dbReference type="NCBI Taxonomy" id="871575"/>
    <lineage>
        <taxon>Eukaryota</taxon>
        <taxon>Fungi</taxon>
        <taxon>Dikarya</taxon>
        <taxon>Ascomycota</taxon>
        <taxon>Saccharomycotina</taxon>
        <taxon>Pichiomycetes</taxon>
        <taxon>Pichiales</taxon>
        <taxon>Pichiaceae</taxon>
        <taxon>Ogataea</taxon>
    </lineage>
</organism>
<dbReference type="CDD" id="cd00067">
    <property type="entry name" value="GAL4"/>
    <property type="match status" value="1"/>
</dbReference>
<keyword evidence="5" id="KW-1185">Reference proteome</keyword>
<reference evidence="4 5" key="1">
    <citation type="journal article" date="2013" name="BMC Genomics">
        <title>Genome sequence and analysis of methylotrophic yeast Hansenula polymorpha DL1.</title>
        <authorList>
            <person name="Ravin N.V."/>
            <person name="Eldarov M.A."/>
            <person name="Kadnikov V.V."/>
            <person name="Beletsky A.V."/>
            <person name="Schneider J."/>
            <person name="Mardanova E.S."/>
            <person name="Smekalova E.M."/>
            <person name="Zvereva M.I."/>
            <person name="Dontsova O.A."/>
            <person name="Mardanov A.V."/>
            <person name="Skryabin K.G."/>
        </authorList>
    </citation>
    <scope>NUCLEOTIDE SEQUENCE [LARGE SCALE GENOMIC DNA]</scope>
    <source>
        <strain evidence="5">ATCC 26012 / BCRC 20466 / JCM 22074 / NRRL Y-7560 / DL-1</strain>
    </source>
</reference>
<evidence type="ECO:0000313" key="4">
    <source>
        <dbReference type="EMBL" id="ESW97659.1"/>
    </source>
</evidence>
<dbReference type="CDD" id="cd12148">
    <property type="entry name" value="fungal_TF_MHR"/>
    <property type="match status" value="1"/>
</dbReference>
<feature type="domain" description="Zn(2)-C6 fungal-type" evidence="3">
    <location>
        <begin position="29"/>
        <end position="59"/>
    </location>
</feature>
<dbReference type="PROSITE" id="PS00463">
    <property type="entry name" value="ZN2_CY6_FUNGAL_1"/>
    <property type="match status" value="1"/>
</dbReference>
<dbReference type="PANTHER" id="PTHR46910:SF23">
    <property type="entry name" value="THIAMINE REPRESSIBLE GENES REGULATORY PROTEIN THI1"/>
    <property type="match status" value="1"/>
</dbReference>
<keyword evidence="1" id="KW-0479">Metal-binding</keyword>
<dbReference type="RefSeq" id="XP_013933744.1">
    <property type="nucleotide sequence ID" value="XM_014078269.1"/>
</dbReference>
<dbReference type="GO" id="GO:0008270">
    <property type="term" value="F:zinc ion binding"/>
    <property type="evidence" value="ECO:0007669"/>
    <property type="project" value="InterPro"/>
</dbReference>
<accession>W1QB92</accession>
<dbReference type="KEGG" id="opa:HPODL_01750"/>
<dbReference type="OrthoDB" id="3990906at2759"/>
<dbReference type="eggNOG" id="ENOG502QTA0">
    <property type="taxonomic scope" value="Eukaryota"/>
</dbReference>
<sequence length="584" mass="64500">MVLNKETRQIKFSIQKPKKPPTKRSGQPACVRCRRRHAKCDGNGGPCSQCAAARKKCEYQQAERKVLLKESVVTEMHDHAAQLAAENARLRALLDDAAPSKGHTLVDTELHSALLKDNPAAITSITVVVSKIGHICNVAVGTAAAQVFLPFYNDALAAIDTFEAYTAGYYFLNSGVLKQKLYELYDADEIDSLPSHASALAICQLELVLALSELFQHPRPCATPIRLSGLLLASGTVHNVADIDGLETLLLYSYFLLQTRGLDAASYTLQAARLALTRQYHCDAEQDHSAATEHRRRLLWTIYVQERVIAAAQGSPVLLHDHILRCELPGTARFEHQHPFVFPDPEPQLELIAVTKLNCMVLRKLHPAPPNCIATVREMVVGLLRWKRAVHESVDCDYSLKEVHNSRATANIMLEYFQGLNLAVRPLLLEHSVAQRGRGFMSLQDCPSTELSLLNASFQASMNTVRCLWSLWESGQFVQGGRSDLEYLYSAVATLVLFNVTFGVHETTRFHIDHALAVMHGLAQCDGARLGRLFLAQTLALLEALDGSEQPLLARYRTDGPATTHQGFAANVSVDEMLSALLVT</sequence>
<dbReference type="OMA" id="NGHIRAR"/>
<dbReference type="PANTHER" id="PTHR46910">
    <property type="entry name" value="TRANSCRIPTION FACTOR PDR1"/>
    <property type="match status" value="1"/>
</dbReference>
<dbReference type="GeneID" id="25771207"/>
<evidence type="ECO:0000256" key="2">
    <source>
        <dbReference type="ARBA" id="ARBA00023242"/>
    </source>
</evidence>
<name>W1QB92_OGAPD</name>
<dbReference type="GO" id="GO:0003677">
    <property type="term" value="F:DNA binding"/>
    <property type="evidence" value="ECO:0007669"/>
    <property type="project" value="InterPro"/>
</dbReference>
<evidence type="ECO:0000313" key="5">
    <source>
        <dbReference type="Proteomes" id="UP000008673"/>
    </source>
</evidence>
<dbReference type="GO" id="GO:0000981">
    <property type="term" value="F:DNA-binding transcription factor activity, RNA polymerase II-specific"/>
    <property type="evidence" value="ECO:0007669"/>
    <property type="project" value="InterPro"/>
</dbReference>
<dbReference type="GO" id="GO:0006351">
    <property type="term" value="P:DNA-templated transcription"/>
    <property type="evidence" value="ECO:0007669"/>
    <property type="project" value="InterPro"/>
</dbReference>